<dbReference type="Proteomes" id="UP001154282">
    <property type="component" value="Unassembled WGS sequence"/>
</dbReference>
<sequence length="414" mass="47091">MPHRSLTAMRDAHGDVVRLRLGYSKSAVAILSTSAAADFFKNHDLDFADRTVTQIMKVHGYDRGSVALAPYGPLVTVDMLVAKRINASYPVRRKCVDDMIRWIGDESGSEIQVARFVFLTTFNLLGNLMLSRDLLDPKSAEGKEFFTAMMGLMEWGGHANVADIFPVLSWMDPQGLVRKMRRDLGKALEIASRFVSDRIEDGKDKKKEWDKKDFLDVLLEFQGNGKDEPDEIFLAGSETTSSTTEWALTELLRHPKLEESDIDSLPFLRAVVKETFRLHPPIPLLVPRRAIRDTKFMGYDIPKDTQVFVNAWSIGRDPDQWVDPWSFKPERFLDSKVDYAGQHYQFLPFGAGRRMCAGVPLAHRVLHLILGTLLHEFSWESKVDPMSLNMDDRLGITMRKSESLMVVPTKDRIM</sequence>
<dbReference type="GO" id="GO:0004497">
    <property type="term" value="F:monooxygenase activity"/>
    <property type="evidence" value="ECO:0007669"/>
    <property type="project" value="UniProtKB-KW"/>
</dbReference>
<reference evidence="4" key="1">
    <citation type="submission" date="2022-08" db="EMBL/GenBank/DDBJ databases">
        <authorList>
            <person name="Gutierrez-Valencia J."/>
        </authorList>
    </citation>
    <scope>NUCLEOTIDE SEQUENCE</scope>
</reference>
<name>A0AAV0PE90_9ROSI</name>
<evidence type="ECO:0000256" key="1">
    <source>
        <dbReference type="ARBA" id="ARBA00010617"/>
    </source>
</evidence>
<feature type="binding site" description="axial binding residue" evidence="2">
    <location>
        <position position="356"/>
    </location>
    <ligand>
        <name>heme</name>
        <dbReference type="ChEBI" id="CHEBI:30413"/>
    </ligand>
    <ligandPart>
        <name>Fe</name>
        <dbReference type="ChEBI" id="CHEBI:18248"/>
    </ligandPart>
</feature>
<organism evidence="4 5">
    <name type="scientific">Linum tenue</name>
    <dbReference type="NCBI Taxonomy" id="586396"/>
    <lineage>
        <taxon>Eukaryota</taxon>
        <taxon>Viridiplantae</taxon>
        <taxon>Streptophyta</taxon>
        <taxon>Embryophyta</taxon>
        <taxon>Tracheophyta</taxon>
        <taxon>Spermatophyta</taxon>
        <taxon>Magnoliopsida</taxon>
        <taxon>eudicotyledons</taxon>
        <taxon>Gunneridae</taxon>
        <taxon>Pentapetalae</taxon>
        <taxon>rosids</taxon>
        <taxon>fabids</taxon>
        <taxon>Malpighiales</taxon>
        <taxon>Linaceae</taxon>
        <taxon>Linum</taxon>
    </lineage>
</organism>
<comment type="caution">
    <text evidence="4">The sequence shown here is derived from an EMBL/GenBank/DDBJ whole genome shotgun (WGS) entry which is preliminary data.</text>
</comment>
<dbReference type="GO" id="GO:0020037">
    <property type="term" value="F:heme binding"/>
    <property type="evidence" value="ECO:0007669"/>
    <property type="project" value="InterPro"/>
</dbReference>
<protein>
    <recommendedName>
        <fullName evidence="6">Cytochrome P450 76A2</fullName>
    </recommendedName>
</protein>
<dbReference type="Gene3D" id="1.10.630.10">
    <property type="entry name" value="Cytochrome P450"/>
    <property type="match status" value="1"/>
</dbReference>
<keyword evidence="3" id="KW-0503">Monooxygenase</keyword>
<evidence type="ECO:0000256" key="2">
    <source>
        <dbReference type="PIRSR" id="PIRSR602401-1"/>
    </source>
</evidence>
<comment type="similarity">
    <text evidence="1 3">Belongs to the cytochrome P450 family.</text>
</comment>
<dbReference type="SUPFAM" id="SSF48264">
    <property type="entry name" value="Cytochrome P450"/>
    <property type="match status" value="1"/>
</dbReference>
<dbReference type="AlphaFoldDB" id="A0AAV0PE90"/>
<keyword evidence="2 3" id="KW-0349">Heme</keyword>
<dbReference type="InterPro" id="IPR002401">
    <property type="entry name" value="Cyt_P450_E_grp-I"/>
</dbReference>
<dbReference type="Pfam" id="PF00067">
    <property type="entry name" value="p450"/>
    <property type="match status" value="1"/>
</dbReference>
<dbReference type="GO" id="GO:0016705">
    <property type="term" value="F:oxidoreductase activity, acting on paired donors, with incorporation or reduction of molecular oxygen"/>
    <property type="evidence" value="ECO:0007669"/>
    <property type="project" value="InterPro"/>
</dbReference>
<comment type="cofactor">
    <cofactor evidence="2">
        <name>heme</name>
        <dbReference type="ChEBI" id="CHEBI:30413"/>
    </cofactor>
</comment>
<keyword evidence="2 3" id="KW-0408">Iron</keyword>
<keyword evidence="5" id="KW-1185">Reference proteome</keyword>
<dbReference type="PROSITE" id="PS00086">
    <property type="entry name" value="CYTOCHROME_P450"/>
    <property type="match status" value="1"/>
</dbReference>
<dbReference type="PRINTS" id="PR00385">
    <property type="entry name" value="P450"/>
</dbReference>
<dbReference type="PANTHER" id="PTHR47950:SF14">
    <property type="entry name" value="CYTOCHROME P450 76A2-LIKE ISOFORM X1"/>
    <property type="match status" value="1"/>
</dbReference>
<evidence type="ECO:0008006" key="6">
    <source>
        <dbReference type="Google" id="ProtNLM"/>
    </source>
</evidence>
<evidence type="ECO:0000256" key="3">
    <source>
        <dbReference type="RuleBase" id="RU000461"/>
    </source>
</evidence>
<dbReference type="InterPro" id="IPR017972">
    <property type="entry name" value="Cyt_P450_CS"/>
</dbReference>
<proteinExistence type="inferred from homology"/>
<dbReference type="InterPro" id="IPR001128">
    <property type="entry name" value="Cyt_P450"/>
</dbReference>
<keyword evidence="3" id="KW-0560">Oxidoreductase</keyword>
<dbReference type="EMBL" id="CAMGYJ010000008">
    <property type="protein sequence ID" value="CAI0469552.1"/>
    <property type="molecule type" value="Genomic_DNA"/>
</dbReference>
<dbReference type="InterPro" id="IPR036396">
    <property type="entry name" value="Cyt_P450_sf"/>
</dbReference>
<evidence type="ECO:0000313" key="4">
    <source>
        <dbReference type="EMBL" id="CAI0469552.1"/>
    </source>
</evidence>
<dbReference type="PRINTS" id="PR00463">
    <property type="entry name" value="EP450I"/>
</dbReference>
<keyword evidence="2 3" id="KW-0479">Metal-binding</keyword>
<dbReference type="GO" id="GO:0005506">
    <property type="term" value="F:iron ion binding"/>
    <property type="evidence" value="ECO:0007669"/>
    <property type="project" value="InterPro"/>
</dbReference>
<dbReference type="PANTHER" id="PTHR47950">
    <property type="entry name" value="CYTOCHROME P450, FAMILY 76, SUBFAMILY C, POLYPEPTIDE 5-RELATED"/>
    <property type="match status" value="1"/>
</dbReference>
<evidence type="ECO:0000313" key="5">
    <source>
        <dbReference type="Proteomes" id="UP001154282"/>
    </source>
</evidence>
<accession>A0AAV0PE90</accession>
<gene>
    <name evidence="4" type="ORF">LITE_LOCUS38207</name>
</gene>